<feature type="compositionally biased region" description="Polar residues" evidence="1">
    <location>
        <begin position="1"/>
        <end position="10"/>
    </location>
</feature>
<accession>A0A8K0E908</accession>
<proteinExistence type="predicted"/>
<dbReference type="AlphaFoldDB" id="A0A8K0E908"/>
<dbReference type="PANTHER" id="PTHR33624">
    <property type="entry name" value="SIGMA FACTOR BINDING PROTEIN 1, CHLOROPLASTIC"/>
    <property type="match status" value="1"/>
</dbReference>
<dbReference type="Pfam" id="PF05678">
    <property type="entry name" value="VQ"/>
    <property type="match status" value="1"/>
</dbReference>
<feature type="region of interest" description="Disordered" evidence="1">
    <location>
        <begin position="1"/>
        <end position="24"/>
    </location>
</feature>
<sequence>MESNNLVSSIQQRKSTKITKTKKKQPVKVVYISNPMKVKASAADFRSLVQQLTGQDAEFPDPTKFPAAAIDVDVGGHQVVTESTKMIRDDDDDEAVVDEVASMETSSCHEQPDSSGSTSLFEPFDDAFMPQMIENLSGVFPAALLYESFQ</sequence>
<protein>
    <recommendedName>
        <fullName evidence="2">VQ domain-containing protein</fullName>
    </recommendedName>
</protein>
<keyword evidence="4" id="KW-1185">Reference proteome</keyword>
<dbReference type="EMBL" id="VOIH02000007">
    <property type="protein sequence ID" value="KAF3442143.1"/>
    <property type="molecule type" value="Genomic_DNA"/>
</dbReference>
<evidence type="ECO:0000256" key="1">
    <source>
        <dbReference type="SAM" id="MobiDB-lite"/>
    </source>
</evidence>
<dbReference type="OrthoDB" id="665788at2759"/>
<comment type="caution">
    <text evidence="3">The sequence shown here is derived from an EMBL/GenBank/DDBJ whole genome shotgun (WGS) entry which is preliminary data.</text>
</comment>
<dbReference type="PANTHER" id="PTHR33624:SF2">
    <property type="entry name" value="SIGMA FACTOR BINDING PROTEIN 1, CHLOROPLASTIC"/>
    <property type="match status" value="1"/>
</dbReference>
<feature type="compositionally biased region" description="Basic residues" evidence="1">
    <location>
        <begin position="14"/>
        <end position="24"/>
    </location>
</feature>
<dbReference type="InterPro" id="IPR008889">
    <property type="entry name" value="VQ"/>
</dbReference>
<evidence type="ECO:0000259" key="2">
    <source>
        <dbReference type="Pfam" id="PF05678"/>
    </source>
</evidence>
<dbReference type="InterPro" id="IPR039335">
    <property type="entry name" value="SIB1/2"/>
</dbReference>
<organism evidence="3 4">
    <name type="scientific">Rhamnella rubrinervis</name>
    <dbReference type="NCBI Taxonomy" id="2594499"/>
    <lineage>
        <taxon>Eukaryota</taxon>
        <taxon>Viridiplantae</taxon>
        <taxon>Streptophyta</taxon>
        <taxon>Embryophyta</taxon>
        <taxon>Tracheophyta</taxon>
        <taxon>Spermatophyta</taxon>
        <taxon>Magnoliopsida</taxon>
        <taxon>eudicotyledons</taxon>
        <taxon>Gunneridae</taxon>
        <taxon>Pentapetalae</taxon>
        <taxon>rosids</taxon>
        <taxon>fabids</taxon>
        <taxon>Rosales</taxon>
        <taxon>Rhamnaceae</taxon>
        <taxon>rhamnoid group</taxon>
        <taxon>Rhamneae</taxon>
        <taxon>Rhamnella</taxon>
    </lineage>
</organism>
<dbReference type="Proteomes" id="UP000796880">
    <property type="component" value="Unassembled WGS sequence"/>
</dbReference>
<evidence type="ECO:0000313" key="3">
    <source>
        <dbReference type="EMBL" id="KAF3442143.1"/>
    </source>
</evidence>
<evidence type="ECO:0000313" key="4">
    <source>
        <dbReference type="Proteomes" id="UP000796880"/>
    </source>
</evidence>
<gene>
    <name evidence="3" type="ORF">FNV43_RR16059</name>
</gene>
<name>A0A8K0E908_9ROSA</name>
<feature type="domain" description="VQ" evidence="2">
    <location>
        <begin position="32"/>
        <end position="57"/>
    </location>
</feature>
<reference evidence="3" key="1">
    <citation type="submission" date="2020-03" db="EMBL/GenBank/DDBJ databases">
        <title>A high-quality chromosome-level genome assembly of a woody plant with both climbing and erect habits, Rhamnella rubrinervis.</title>
        <authorList>
            <person name="Lu Z."/>
            <person name="Yang Y."/>
            <person name="Zhu X."/>
            <person name="Sun Y."/>
        </authorList>
    </citation>
    <scope>NUCLEOTIDE SEQUENCE</scope>
    <source>
        <strain evidence="3">BYM</strain>
        <tissue evidence="3">Leaf</tissue>
    </source>
</reference>